<dbReference type="EMBL" id="MLJW01000081">
    <property type="protein sequence ID" value="OIR01701.1"/>
    <property type="molecule type" value="Genomic_DNA"/>
</dbReference>
<evidence type="ECO:0000256" key="1">
    <source>
        <dbReference type="ARBA" id="ARBA00022729"/>
    </source>
</evidence>
<dbReference type="AlphaFoldDB" id="A0A1J5SBX8"/>
<name>A0A1J5SBX8_9ZZZZ</name>
<sequence length="260" mass="27693">MKKSIATRLTVLLAAALTALQLGGCATSGNPRDPIEGFNRAVFAFNDGVDRAVVKPVAKGYVAVLPLPLRSGISNFFGNIDDVFIAVNDALQGKVPDAINDAGRVMVNTTLGILGFMDVATELGVEKRTQDFGLTLGHWGVGDGAYLVLPFFGPRTVRDTFGLVLDVKADPVSNLPDVPVRNTLEATRAVNERAQLLPSDKIIDEAALDRYAYIRDAYLQHRRSLIYDGNPPRDNAAEIEGAGQLASSPTTGSSIAAAQE</sequence>
<comment type="caution">
    <text evidence="3">The sequence shown here is derived from an EMBL/GenBank/DDBJ whole genome shotgun (WGS) entry which is preliminary data.</text>
</comment>
<evidence type="ECO:0000313" key="3">
    <source>
        <dbReference type="EMBL" id="OIR01701.1"/>
    </source>
</evidence>
<proteinExistence type="predicted"/>
<evidence type="ECO:0000256" key="2">
    <source>
        <dbReference type="SAM" id="MobiDB-lite"/>
    </source>
</evidence>
<keyword evidence="1" id="KW-0732">Signal</keyword>
<organism evidence="3">
    <name type="scientific">mine drainage metagenome</name>
    <dbReference type="NCBI Taxonomy" id="410659"/>
    <lineage>
        <taxon>unclassified sequences</taxon>
        <taxon>metagenomes</taxon>
        <taxon>ecological metagenomes</taxon>
    </lineage>
</organism>
<feature type="region of interest" description="Disordered" evidence="2">
    <location>
        <begin position="236"/>
        <end position="260"/>
    </location>
</feature>
<dbReference type="Pfam" id="PF04333">
    <property type="entry name" value="MlaA"/>
    <property type="match status" value="1"/>
</dbReference>
<dbReference type="InterPro" id="IPR007428">
    <property type="entry name" value="MlaA"/>
</dbReference>
<dbReference type="PRINTS" id="PR01805">
    <property type="entry name" value="VACJLIPOPROT"/>
</dbReference>
<dbReference type="GO" id="GO:0120010">
    <property type="term" value="P:intermembrane phospholipid transfer"/>
    <property type="evidence" value="ECO:0007669"/>
    <property type="project" value="TreeGrafter"/>
</dbReference>
<reference evidence="3" key="1">
    <citation type="submission" date="2016-10" db="EMBL/GenBank/DDBJ databases">
        <title>Sequence of Gallionella enrichment culture.</title>
        <authorList>
            <person name="Poehlein A."/>
            <person name="Muehling M."/>
            <person name="Daniel R."/>
        </authorList>
    </citation>
    <scope>NUCLEOTIDE SEQUENCE</scope>
</reference>
<feature type="compositionally biased region" description="Polar residues" evidence="2">
    <location>
        <begin position="245"/>
        <end position="260"/>
    </location>
</feature>
<gene>
    <name evidence="3" type="primary">mlaA_5</name>
    <name evidence="3" type="ORF">GALL_162030</name>
</gene>
<protein>
    <submittedName>
        <fullName evidence="3">Putative phospholipid-binding lipoprotein MlaA</fullName>
    </submittedName>
</protein>
<dbReference type="GO" id="GO:0016020">
    <property type="term" value="C:membrane"/>
    <property type="evidence" value="ECO:0007669"/>
    <property type="project" value="InterPro"/>
</dbReference>
<dbReference type="PANTHER" id="PTHR30035">
    <property type="entry name" value="LIPOPROTEIN VACJ-RELATED"/>
    <property type="match status" value="1"/>
</dbReference>
<dbReference type="PANTHER" id="PTHR30035:SF3">
    <property type="entry name" value="INTERMEMBRANE PHOSPHOLIPID TRANSPORT SYSTEM LIPOPROTEIN MLAA"/>
    <property type="match status" value="1"/>
</dbReference>
<keyword evidence="3" id="KW-0449">Lipoprotein</keyword>
<accession>A0A1J5SBX8</accession>